<keyword evidence="2 5" id="KW-0812">Transmembrane</keyword>
<reference evidence="8" key="1">
    <citation type="journal article" date="2018" name="Nat. Microbiol.">
        <title>Leveraging single-cell genomics to expand the fungal tree of life.</title>
        <authorList>
            <person name="Ahrendt S.R."/>
            <person name="Quandt C.A."/>
            <person name="Ciobanu D."/>
            <person name="Clum A."/>
            <person name="Salamov A."/>
            <person name="Andreopoulos B."/>
            <person name="Cheng J.F."/>
            <person name="Woyke T."/>
            <person name="Pelin A."/>
            <person name="Henrissat B."/>
            <person name="Reynolds N.K."/>
            <person name="Benny G.L."/>
            <person name="Smith M.E."/>
            <person name="James T.Y."/>
            <person name="Grigoriev I.V."/>
        </authorList>
    </citation>
    <scope>NUCLEOTIDE SEQUENCE [LARGE SCALE GENOMIC DNA]</scope>
    <source>
        <strain evidence="8">Baker2002</strain>
    </source>
</reference>
<feature type="transmembrane region" description="Helical" evidence="5">
    <location>
        <begin position="393"/>
        <end position="411"/>
    </location>
</feature>
<keyword evidence="3 5" id="KW-1133">Transmembrane helix</keyword>
<gene>
    <name evidence="7" type="ORF">METBISCDRAFT_15477</name>
</gene>
<evidence type="ECO:0000256" key="2">
    <source>
        <dbReference type="ARBA" id="ARBA00022692"/>
    </source>
</evidence>
<dbReference type="InterPro" id="IPR004853">
    <property type="entry name" value="Sugar_P_trans_dom"/>
</dbReference>
<feature type="transmembrane region" description="Helical" evidence="5">
    <location>
        <begin position="253"/>
        <end position="270"/>
    </location>
</feature>
<evidence type="ECO:0000256" key="1">
    <source>
        <dbReference type="ARBA" id="ARBA00004141"/>
    </source>
</evidence>
<feature type="transmembrane region" description="Helical" evidence="5">
    <location>
        <begin position="302"/>
        <end position="323"/>
    </location>
</feature>
<dbReference type="OrthoDB" id="1588579at2759"/>
<dbReference type="EMBL" id="ML004452">
    <property type="protein sequence ID" value="RKP30761.1"/>
    <property type="molecule type" value="Genomic_DNA"/>
</dbReference>
<protein>
    <submittedName>
        <fullName evidence="7">TPT-domain-containing protein</fullName>
    </submittedName>
</protein>
<organism evidence="7 8">
    <name type="scientific">Metschnikowia bicuspidata</name>
    <dbReference type="NCBI Taxonomy" id="27322"/>
    <lineage>
        <taxon>Eukaryota</taxon>
        <taxon>Fungi</taxon>
        <taxon>Dikarya</taxon>
        <taxon>Ascomycota</taxon>
        <taxon>Saccharomycotina</taxon>
        <taxon>Pichiomycetes</taxon>
        <taxon>Metschnikowiaceae</taxon>
        <taxon>Metschnikowia</taxon>
    </lineage>
</organism>
<dbReference type="GO" id="GO:0016020">
    <property type="term" value="C:membrane"/>
    <property type="evidence" value="ECO:0007669"/>
    <property type="project" value="UniProtKB-SubCell"/>
</dbReference>
<comment type="subcellular location">
    <subcellularLocation>
        <location evidence="1">Membrane</location>
        <topology evidence="1">Multi-pass membrane protein</topology>
    </subcellularLocation>
</comment>
<sequence length="419" mass="46607">MRPARPQFVPFVPFVPITPPSSLAGTPVLDDNENFQYGNFQSLDSTLNLDAIGTHIESKGAHTRAGSRYPKWIPQIDKEVTLLCLLWYGFSIVSANSTKAILLQFLYPVTLTQLQFVINSALCVSLFCVLSAFPAAALSFLPGQIPNLESLNFSVQNFIKPSAFIISTTLPMGLFQFAGHITSHKATCMIPVSLVHTVKALSPLATVLIYRILFRTNFRKITYVTLIPLMVGIMLTCYRPLKSTKSDGYVSGLVYASISMLIFVLQNIFAKKCLTLKDESDLRPKSELPMHSAESSKKLDKLTILLFCSVTGFVFTMPVYVLSEFQNKVFSLAEISPYLMFLVLLNGVLHFLQSLLAFLLLGLISPVNYSIVNIMKRIAVIGFAFVWESSFSFSGTQSYGIVLTAIGLYCYDRWGAWRS</sequence>
<feature type="transmembrane region" description="Helical" evidence="5">
    <location>
        <begin position="221"/>
        <end position="241"/>
    </location>
</feature>
<feature type="transmembrane region" description="Helical" evidence="5">
    <location>
        <begin position="194"/>
        <end position="214"/>
    </location>
</feature>
<keyword evidence="4 5" id="KW-0472">Membrane</keyword>
<dbReference type="InterPro" id="IPR050186">
    <property type="entry name" value="TPT_transporter"/>
</dbReference>
<evidence type="ECO:0000256" key="4">
    <source>
        <dbReference type="ARBA" id="ARBA00023136"/>
    </source>
</evidence>
<accession>A0A4P9ZEZ4</accession>
<dbReference type="AlphaFoldDB" id="A0A4P9ZEZ4"/>
<dbReference type="Proteomes" id="UP000268321">
    <property type="component" value="Unassembled WGS sequence"/>
</dbReference>
<feature type="domain" description="Sugar phosphate transporter" evidence="6">
    <location>
        <begin position="80"/>
        <end position="411"/>
    </location>
</feature>
<evidence type="ECO:0000256" key="5">
    <source>
        <dbReference type="SAM" id="Phobius"/>
    </source>
</evidence>
<dbReference type="Pfam" id="PF03151">
    <property type="entry name" value="TPT"/>
    <property type="match status" value="1"/>
</dbReference>
<evidence type="ECO:0000256" key="3">
    <source>
        <dbReference type="ARBA" id="ARBA00022989"/>
    </source>
</evidence>
<evidence type="ECO:0000259" key="6">
    <source>
        <dbReference type="Pfam" id="PF03151"/>
    </source>
</evidence>
<keyword evidence="8" id="KW-1185">Reference proteome</keyword>
<name>A0A4P9ZEZ4_9ASCO</name>
<proteinExistence type="predicted"/>
<feature type="transmembrane region" description="Helical" evidence="5">
    <location>
        <begin position="335"/>
        <end position="360"/>
    </location>
</feature>
<evidence type="ECO:0000313" key="8">
    <source>
        <dbReference type="Proteomes" id="UP000268321"/>
    </source>
</evidence>
<evidence type="ECO:0000313" key="7">
    <source>
        <dbReference type="EMBL" id="RKP30761.1"/>
    </source>
</evidence>
<feature type="transmembrane region" description="Helical" evidence="5">
    <location>
        <begin position="117"/>
        <end position="141"/>
    </location>
</feature>
<dbReference type="PANTHER" id="PTHR11132">
    <property type="entry name" value="SOLUTE CARRIER FAMILY 35"/>
    <property type="match status" value="1"/>
</dbReference>